<gene>
    <name evidence="2" type="ORF">GCWU000182_001030</name>
</gene>
<name>W1Q358_ABIDE</name>
<organism evidence="2 3">
    <name type="scientific">Abiotrophia defectiva ATCC 49176</name>
    <dbReference type="NCBI Taxonomy" id="592010"/>
    <lineage>
        <taxon>Bacteria</taxon>
        <taxon>Bacillati</taxon>
        <taxon>Bacillota</taxon>
        <taxon>Bacilli</taxon>
        <taxon>Lactobacillales</taxon>
        <taxon>Aerococcaceae</taxon>
        <taxon>Abiotrophia</taxon>
    </lineage>
</organism>
<dbReference type="HOGENOM" id="CLU_3245571_0_0_9"/>
<evidence type="ECO:0000313" key="3">
    <source>
        <dbReference type="Proteomes" id="UP000019050"/>
    </source>
</evidence>
<dbReference type="EMBL" id="ACIN03000007">
    <property type="protein sequence ID" value="ESK65556.1"/>
    <property type="molecule type" value="Genomic_DNA"/>
</dbReference>
<reference evidence="2" key="1">
    <citation type="submission" date="2013-06" db="EMBL/GenBank/DDBJ databases">
        <authorList>
            <person name="Weinstock G."/>
            <person name="Sodergren E."/>
            <person name="Clifton S."/>
            <person name="Fulton L."/>
            <person name="Fulton B."/>
            <person name="Courtney L."/>
            <person name="Fronick C."/>
            <person name="Harrison M."/>
            <person name="Strong C."/>
            <person name="Farmer C."/>
            <person name="Delahaunty K."/>
            <person name="Markovic C."/>
            <person name="Hall O."/>
            <person name="Minx P."/>
            <person name="Tomlinson C."/>
            <person name="Mitreva M."/>
            <person name="Nelson J."/>
            <person name="Hou S."/>
            <person name="Wollam A."/>
            <person name="Pepin K.H."/>
            <person name="Johnson M."/>
            <person name="Bhonagiri V."/>
            <person name="Nash W.E."/>
            <person name="Warren W."/>
            <person name="Chinwalla A."/>
            <person name="Mardis E.R."/>
            <person name="Wilson R.K."/>
        </authorList>
    </citation>
    <scope>NUCLEOTIDE SEQUENCE [LARGE SCALE GENOMIC DNA]</scope>
    <source>
        <strain evidence="2">ATCC 49176</strain>
    </source>
</reference>
<comment type="caution">
    <text evidence="2">The sequence shown here is derived from an EMBL/GenBank/DDBJ whole genome shotgun (WGS) entry which is preliminary data.</text>
</comment>
<keyword evidence="1" id="KW-0472">Membrane</keyword>
<feature type="transmembrane region" description="Helical" evidence="1">
    <location>
        <begin position="20"/>
        <end position="38"/>
    </location>
</feature>
<evidence type="ECO:0000256" key="1">
    <source>
        <dbReference type="SAM" id="Phobius"/>
    </source>
</evidence>
<sequence length="42" mass="4979">MGFNLSWLDKKEEPYSIESVWFFALLLAHFEIIIFNNAPSIF</sequence>
<evidence type="ECO:0000313" key="2">
    <source>
        <dbReference type="EMBL" id="ESK65556.1"/>
    </source>
</evidence>
<keyword evidence="1" id="KW-1133">Transmembrane helix</keyword>
<keyword evidence="3" id="KW-1185">Reference proteome</keyword>
<dbReference type="AlphaFoldDB" id="W1Q358"/>
<accession>W1Q358</accession>
<keyword evidence="1" id="KW-0812">Transmembrane</keyword>
<dbReference type="Proteomes" id="UP000019050">
    <property type="component" value="Unassembled WGS sequence"/>
</dbReference>
<proteinExistence type="predicted"/>
<protein>
    <submittedName>
        <fullName evidence="2">Uncharacterized protein</fullName>
    </submittedName>
</protein>